<dbReference type="EMBL" id="JACBKZ010000002">
    <property type="protein sequence ID" value="KAF5957167.1"/>
    <property type="molecule type" value="Genomic_DNA"/>
</dbReference>
<proteinExistence type="predicted"/>
<gene>
    <name evidence="1" type="ORF">HYC85_004392</name>
</gene>
<evidence type="ECO:0000313" key="2">
    <source>
        <dbReference type="Proteomes" id="UP000593564"/>
    </source>
</evidence>
<sequence>MIVPMRYYSSGLKPDTRSSEGTIARAKDELTRSSEEKLARAKNAKLQFLSMKLASVNPRLEFNMDSLLSKDVFQPNGSFPHQTYPLDSSASAFFGQQTQEFPPVHTNLSNGDHTSTTLCQNNGMQLPPVNEFGQGLPQFPTLCEDDLQSIVQMGFGQEPKPQYRISIIPHEN</sequence>
<comment type="caution">
    <text evidence="1">The sequence shown here is derived from an EMBL/GenBank/DDBJ whole genome shotgun (WGS) entry which is preliminary data.</text>
</comment>
<reference evidence="2" key="1">
    <citation type="journal article" date="2020" name="Nat. Commun.">
        <title>Genome assembly of wild tea tree DASZ reveals pedigree and selection history of tea varieties.</title>
        <authorList>
            <person name="Zhang W."/>
            <person name="Zhang Y."/>
            <person name="Qiu H."/>
            <person name="Guo Y."/>
            <person name="Wan H."/>
            <person name="Zhang X."/>
            <person name="Scossa F."/>
            <person name="Alseekh S."/>
            <person name="Zhang Q."/>
            <person name="Wang P."/>
            <person name="Xu L."/>
            <person name="Schmidt M.H."/>
            <person name="Jia X."/>
            <person name="Li D."/>
            <person name="Zhu A."/>
            <person name="Guo F."/>
            <person name="Chen W."/>
            <person name="Ni D."/>
            <person name="Usadel B."/>
            <person name="Fernie A.R."/>
            <person name="Wen W."/>
        </authorList>
    </citation>
    <scope>NUCLEOTIDE SEQUENCE [LARGE SCALE GENOMIC DNA]</scope>
    <source>
        <strain evidence="2">cv. G240</strain>
    </source>
</reference>
<reference evidence="1 2" key="2">
    <citation type="submission" date="2020-07" db="EMBL/GenBank/DDBJ databases">
        <title>Genome assembly of wild tea tree DASZ reveals pedigree and selection history of tea varieties.</title>
        <authorList>
            <person name="Zhang W."/>
        </authorList>
    </citation>
    <scope>NUCLEOTIDE SEQUENCE [LARGE SCALE GENOMIC DNA]</scope>
    <source>
        <strain evidence="2">cv. G240</strain>
        <tissue evidence="1">Leaf</tissue>
    </source>
</reference>
<organism evidence="1 2">
    <name type="scientific">Camellia sinensis</name>
    <name type="common">Tea plant</name>
    <name type="synonym">Thea sinensis</name>
    <dbReference type="NCBI Taxonomy" id="4442"/>
    <lineage>
        <taxon>Eukaryota</taxon>
        <taxon>Viridiplantae</taxon>
        <taxon>Streptophyta</taxon>
        <taxon>Embryophyta</taxon>
        <taxon>Tracheophyta</taxon>
        <taxon>Spermatophyta</taxon>
        <taxon>Magnoliopsida</taxon>
        <taxon>eudicotyledons</taxon>
        <taxon>Gunneridae</taxon>
        <taxon>Pentapetalae</taxon>
        <taxon>asterids</taxon>
        <taxon>Ericales</taxon>
        <taxon>Theaceae</taxon>
        <taxon>Camellia</taxon>
    </lineage>
</organism>
<accession>A0A7J7HXP0</accession>
<protein>
    <submittedName>
        <fullName evidence="1">Uncharacterized protein</fullName>
    </submittedName>
</protein>
<name>A0A7J7HXP0_CAMSI</name>
<keyword evidence="2" id="KW-1185">Reference proteome</keyword>
<dbReference type="Proteomes" id="UP000593564">
    <property type="component" value="Unassembled WGS sequence"/>
</dbReference>
<dbReference type="AlphaFoldDB" id="A0A7J7HXP0"/>
<evidence type="ECO:0000313" key="1">
    <source>
        <dbReference type="EMBL" id="KAF5957167.1"/>
    </source>
</evidence>